<dbReference type="RefSeq" id="WP_323273483.1">
    <property type="nucleotide sequence ID" value="NZ_JAYGHT010000145.1"/>
</dbReference>
<proteinExistence type="predicted"/>
<evidence type="ECO:0000259" key="1">
    <source>
        <dbReference type="Pfam" id="PF10057"/>
    </source>
</evidence>
<comment type="caution">
    <text evidence="2">The sequence shown here is derived from an EMBL/GenBank/DDBJ whole genome shotgun (WGS) entry which is preliminary data.</text>
</comment>
<gene>
    <name evidence="2" type="ORF">VB854_24310</name>
</gene>
<accession>A0ABU5U4F8</accession>
<evidence type="ECO:0000313" key="2">
    <source>
        <dbReference type="EMBL" id="MEA5522069.1"/>
    </source>
</evidence>
<sequence length="134" mass="15201">MEASNLGLSEQLLCEGIQKIYTQQLEQQLIEISCYIFDRVLVLILEGVITPPEHFLNRNNDVRLVSRVRGELDRIIQPKIKDLIEKTINVTVTDFLCDTAIDTDRTGAIVIFEFPSRTASLKTSDDGTHNRKAL</sequence>
<reference evidence="2 3" key="1">
    <citation type="submission" date="2023-12" db="EMBL/GenBank/DDBJ databases">
        <title>Baltic Sea Cyanobacteria.</title>
        <authorList>
            <person name="Delbaje E."/>
            <person name="Fewer D.P."/>
            <person name="Shishido T.K."/>
        </authorList>
    </citation>
    <scope>NUCLEOTIDE SEQUENCE [LARGE SCALE GENOMIC DNA]</scope>
    <source>
        <strain evidence="2 3">CCNP 1315</strain>
    </source>
</reference>
<dbReference type="EMBL" id="JAYGHT010000145">
    <property type="protein sequence ID" value="MEA5522069.1"/>
    <property type="molecule type" value="Genomic_DNA"/>
</dbReference>
<dbReference type="Pfam" id="PF10057">
    <property type="entry name" value="MpsC"/>
    <property type="match status" value="1"/>
</dbReference>
<evidence type="ECO:0000313" key="3">
    <source>
        <dbReference type="Proteomes" id="UP001301728"/>
    </source>
</evidence>
<dbReference type="InterPro" id="IPR018745">
    <property type="entry name" value="MpsC"/>
</dbReference>
<dbReference type="Proteomes" id="UP001301728">
    <property type="component" value="Unassembled WGS sequence"/>
</dbReference>
<keyword evidence="3" id="KW-1185">Reference proteome</keyword>
<organism evidence="2 3">
    <name type="scientific">Limnoraphis robusta CCNP1315</name>
    <dbReference type="NCBI Taxonomy" id="3110306"/>
    <lineage>
        <taxon>Bacteria</taxon>
        <taxon>Bacillati</taxon>
        <taxon>Cyanobacteriota</taxon>
        <taxon>Cyanophyceae</taxon>
        <taxon>Oscillatoriophycideae</taxon>
        <taxon>Oscillatoriales</taxon>
        <taxon>Sirenicapillariaceae</taxon>
        <taxon>Limnoraphis</taxon>
    </lineage>
</organism>
<feature type="domain" description="Na+-translocating membrane potential-generating system MpsC" evidence="1">
    <location>
        <begin position="10"/>
        <end position="113"/>
    </location>
</feature>
<name>A0ABU5U4F8_9CYAN</name>
<protein>
    <submittedName>
        <fullName evidence="2">DUF2294 domain-containing protein</fullName>
    </submittedName>
</protein>